<dbReference type="STRING" id="937218.SAMN06297251_10142"/>
<feature type="compositionally biased region" description="Low complexity" evidence="1">
    <location>
        <begin position="352"/>
        <end position="367"/>
    </location>
</feature>
<accession>A0A1W1Y8N9</accession>
<evidence type="ECO:0000313" key="3">
    <source>
        <dbReference type="Proteomes" id="UP000192656"/>
    </source>
</evidence>
<dbReference type="RefSeq" id="WP_084407795.1">
    <property type="nucleotide sequence ID" value="NZ_FWXR01000001.1"/>
</dbReference>
<feature type="region of interest" description="Disordered" evidence="1">
    <location>
        <begin position="347"/>
        <end position="368"/>
    </location>
</feature>
<reference evidence="2 3" key="1">
    <citation type="submission" date="2017-04" db="EMBL/GenBank/DDBJ databases">
        <authorList>
            <person name="Afonso C.L."/>
            <person name="Miller P.J."/>
            <person name="Scott M.A."/>
            <person name="Spackman E."/>
            <person name="Goraichik I."/>
            <person name="Dimitrov K.M."/>
            <person name="Suarez D.L."/>
            <person name="Swayne D.E."/>
        </authorList>
    </citation>
    <scope>NUCLEOTIDE SEQUENCE [LARGE SCALE GENOMIC DNA]</scope>
    <source>
        <strain evidence="2 3">CGMCC 1.10972</strain>
    </source>
</reference>
<evidence type="ECO:0000256" key="1">
    <source>
        <dbReference type="SAM" id="MobiDB-lite"/>
    </source>
</evidence>
<name>A0A1W1Y8N9_9HYPH</name>
<feature type="region of interest" description="Disordered" evidence="1">
    <location>
        <begin position="152"/>
        <end position="202"/>
    </location>
</feature>
<feature type="region of interest" description="Disordered" evidence="1">
    <location>
        <begin position="271"/>
        <end position="294"/>
    </location>
</feature>
<feature type="compositionally biased region" description="Polar residues" evidence="1">
    <location>
        <begin position="168"/>
        <end position="177"/>
    </location>
</feature>
<dbReference type="Proteomes" id="UP000192656">
    <property type="component" value="Unassembled WGS sequence"/>
</dbReference>
<feature type="compositionally biased region" description="Basic and acidic residues" evidence="1">
    <location>
        <begin position="275"/>
        <end position="285"/>
    </location>
</feature>
<keyword evidence="3" id="KW-1185">Reference proteome</keyword>
<dbReference type="EMBL" id="FWXR01000001">
    <property type="protein sequence ID" value="SMC32505.1"/>
    <property type="molecule type" value="Genomic_DNA"/>
</dbReference>
<organism evidence="2 3">
    <name type="scientific">Fulvimarina manganoxydans</name>
    <dbReference type="NCBI Taxonomy" id="937218"/>
    <lineage>
        <taxon>Bacteria</taxon>
        <taxon>Pseudomonadati</taxon>
        <taxon>Pseudomonadota</taxon>
        <taxon>Alphaproteobacteria</taxon>
        <taxon>Hyphomicrobiales</taxon>
        <taxon>Aurantimonadaceae</taxon>
        <taxon>Fulvimarina</taxon>
    </lineage>
</organism>
<protein>
    <submittedName>
        <fullName evidence="2">Uncharacterized protein</fullName>
    </submittedName>
</protein>
<evidence type="ECO:0000313" key="2">
    <source>
        <dbReference type="EMBL" id="SMC32505.1"/>
    </source>
</evidence>
<gene>
    <name evidence="2" type="ORF">SAMN06297251_10142</name>
</gene>
<proteinExistence type="predicted"/>
<sequence>MRGIPPRAAAGVDPALAANVEALDETVNGDGPGAIPTRIESLQSNVFTRLLKEDVVDLVTLAPAVISAVRVSASATNYDVLPAAPANATHVYFVAVSGGASGCATIGTTAPGSRQPSGGAPGRVARSRMIPLVEVAAAQTKFALTIGAGGAAATASSGTSDRVVSNAGGDTTVSSPAYGTLRALGGRNTPPNANTIDGYGGTTVRADPRAISEQQMPSPYPRSIPGRGAEVATNTPAVGQSGSWGEGPGAGGGAGYSLNANSRYDGIGGYGGRGYRREDKDHRNDTSPYSKDGGYPSVGMGFGYASAGGAGSSSDPGYYGGGGGGGVSMDSNNSARNGGAGGFPGGGGGAAAGAVSASTTATANAPSGAGGNGCVDIYYCRLKDY</sequence>
<dbReference type="AlphaFoldDB" id="A0A1W1Y8N9"/>